<evidence type="ECO:0000313" key="3">
    <source>
        <dbReference type="EMBL" id="CAB4173833.1"/>
    </source>
</evidence>
<evidence type="ECO:0000313" key="1">
    <source>
        <dbReference type="EMBL" id="CAB4148262.1"/>
    </source>
</evidence>
<dbReference type="EMBL" id="LR796991">
    <property type="protein sequence ID" value="CAB4180642.1"/>
    <property type="molecule type" value="Genomic_DNA"/>
</dbReference>
<evidence type="ECO:0000313" key="5">
    <source>
        <dbReference type="EMBL" id="CAB4186350.1"/>
    </source>
</evidence>
<gene>
    <name evidence="4" type="ORF">UFOVP1036_69</name>
    <name evidence="5" type="ORF">UFOVP1132_99</name>
    <name evidence="6" type="ORF">UFOVP1190_74</name>
    <name evidence="7" type="ORF">UFOVP1248_53</name>
    <name evidence="8" type="ORF">UFOVP1493_33</name>
    <name evidence="10" type="ORF">UFOVP1584_3</name>
    <name evidence="9" type="ORF">UFOVP1635_61</name>
    <name evidence="1" type="ORF">UFOVP521_3</name>
    <name evidence="2" type="ORF">UFOVP856_76</name>
    <name evidence="3" type="ORF">UFOVP967_11</name>
</gene>
<dbReference type="EMBL" id="LR797088">
    <property type="protein sequence ID" value="CAB4186350.1"/>
    <property type="molecule type" value="Genomic_DNA"/>
</dbReference>
<sequence length="119" mass="13397">MAKILTLDLLDPERPSVQIEGKMYEMRIVSDFGIRDVAKMKKISRKVNVSDEEIANTESDEEADEKIVGMIDSIDEFVRMVLPSLPEETLMRLKDSHKIGIMQFFTDQAGTGTESQSAS</sequence>
<name>A0A6J5R1M6_9CAUD</name>
<evidence type="ECO:0000313" key="9">
    <source>
        <dbReference type="EMBL" id="CAB4220059.1"/>
    </source>
</evidence>
<dbReference type="EMBL" id="LR796910">
    <property type="protein sequence ID" value="CAB4173833.1"/>
    <property type="molecule type" value="Genomic_DNA"/>
</dbReference>
<evidence type="ECO:0000313" key="7">
    <source>
        <dbReference type="EMBL" id="CAB4192645.1"/>
    </source>
</evidence>
<evidence type="ECO:0000313" key="4">
    <source>
        <dbReference type="EMBL" id="CAB4180642.1"/>
    </source>
</evidence>
<dbReference type="EMBL" id="LR797192">
    <property type="protein sequence ID" value="CAB4192645.1"/>
    <property type="molecule type" value="Genomic_DNA"/>
</dbReference>
<dbReference type="EMBL" id="LR796811">
    <property type="protein sequence ID" value="CAB4167951.1"/>
    <property type="molecule type" value="Genomic_DNA"/>
</dbReference>
<evidence type="ECO:0008006" key="11">
    <source>
        <dbReference type="Google" id="ProtNLM"/>
    </source>
</evidence>
<evidence type="ECO:0000313" key="2">
    <source>
        <dbReference type="EMBL" id="CAB4167951.1"/>
    </source>
</evidence>
<dbReference type="EMBL" id="LR798432">
    <property type="protein sequence ID" value="CAB5230946.1"/>
    <property type="molecule type" value="Genomic_DNA"/>
</dbReference>
<proteinExistence type="predicted"/>
<evidence type="ECO:0000313" key="10">
    <source>
        <dbReference type="EMBL" id="CAB5230946.1"/>
    </source>
</evidence>
<organism evidence="6">
    <name type="scientific">uncultured Caudovirales phage</name>
    <dbReference type="NCBI Taxonomy" id="2100421"/>
    <lineage>
        <taxon>Viruses</taxon>
        <taxon>Duplodnaviria</taxon>
        <taxon>Heunggongvirae</taxon>
        <taxon>Uroviricota</taxon>
        <taxon>Caudoviricetes</taxon>
        <taxon>Peduoviridae</taxon>
        <taxon>Maltschvirus</taxon>
        <taxon>Maltschvirus maltsch</taxon>
    </lineage>
</organism>
<reference evidence="6" key="1">
    <citation type="submission" date="2020-05" db="EMBL/GenBank/DDBJ databases">
        <authorList>
            <person name="Chiriac C."/>
            <person name="Salcher M."/>
            <person name="Ghai R."/>
            <person name="Kavagutti S V."/>
        </authorList>
    </citation>
    <scope>NUCLEOTIDE SEQUENCE</scope>
</reference>
<dbReference type="EMBL" id="LR796496">
    <property type="protein sequence ID" value="CAB4148262.1"/>
    <property type="molecule type" value="Genomic_DNA"/>
</dbReference>
<dbReference type="EMBL" id="LR797456">
    <property type="protein sequence ID" value="CAB4217463.1"/>
    <property type="molecule type" value="Genomic_DNA"/>
</dbReference>
<dbReference type="EMBL" id="LR797145">
    <property type="protein sequence ID" value="CAB4190583.1"/>
    <property type="molecule type" value="Genomic_DNA"/>
</dbReference>
<dbReference type="EMBL" id="LR797496">
    <property type="protein sequence ID" value="CAB4220059.1"/>
    <property type="molecule type" value="Genomic_DNA"/>
</dbReference>
<evidence type="ECO:0000313" key="8">
    <source>
        <dbReference type="EMBL" id="CAB4217463.1"/>
    </source>
</evidence>
<protein>
    <recommendedName>
        <fullName evidence="11">Tail assembly chaperone</fullName>
    </recommendedName>
</protein>
<evidence type="ECO:0000313" key="6">
    <source>
        <dbReference type="EMBL" id="CAB4190583.1"/>
    </source>
</evidence>
<accession>A0A6J5R1M6</accession>